<dbReference type="PANTHER" id="PTHR36107">
    <property type="entry name" value="SMALL, ACID-SOLUBLE SPORE PROTEIN A"/>
    <property type="match status" value="1"/>
</dbReference>
<dbReference type="OrthoDB" id="1683773at2"/>
<dbReference type="InterPro" id="IPR001448">
    <property type="entry name" value="SASP_alpha/beta-type"/>
</dbReference>
<dbReference type="Pfam" id="PF00269">
    <property type="entry name" value="SASP"/>
    <property type="match status" value="1"/>
</dbReference>
<evidence type="ECO:0000313" key="3">
    <source>
        <dbReference type="EMBL" id="SKC76207.1"/>
    </source>
</evidence>
<keyword evidence="2" id="KW-0749">Sporulation</keyword>
<dbReference type="RefSeq" id="WP_079492619.1">
    <property type="nucleotide sequence ID" value="NZ_FUZT01000007.1"/>
</dbReference>
<dbReference type="EMBL" id="FUZT01000007">
    <property type="protein sequence ID" value="SKC76207.1"/>
    <property type="molecule type" value="Genomic_DNA"/>
</dbReference>
<dbReference type="GO" id="GO:0006265">
    <property type="term" value="P:DNA topological change"/>
    <property type="evidence" value="ECO:0007669"/>
    <property type="project" value="InterPro"/>
</dbReference>
<evidence type="ECO:0000313" key="4">
    <source>
        <dbReference type="Proteomes" id="UP000190285"/>
    </source>
</evidence>
<gene>
    <name evidence="3" type="ORF">SAMN02194393_02955</name>
</gene>
<dbReference type="InterPro" id="IPR050847">
    <property type="entry name" value="SASP_DNA-binding"/>
</dbReference>
<dbReference type="AlphaFoldDB" id="A0A1T5LJP9"/>
<organism evidence="3 4">
    <name type="scientific">Maledivibacter halophilus</name>
    <dbReference type="NCBI Taxonomy" id="36842"/>
    <lineage>
        <taxon>Bacteria</taxon>
        <taxon>Bacillati</taxon>
        <taxon>Bacillota</taxon>
        <taxon>Clostridia</taxon>
        <taxon>Peptostreptococcales</taxon>
        <taxon>Caminicellaceae</taxon>
        <taxon>Maledivibacter</taxon>
    </lineage>
</organism>
<dbReference type="Gene3D" id="6.10.10.80">
    <property type="entry name" value="Small, acid-soluble spore protein, alpha/beta type-like"/>
    <property type="match status" value="1"/>
</dbReference>
<dbReference type="Proteomes" id="UP000190285">
    <property type="component" value="Unassembled WGS sequence"/>
</dbReference>
<keyword evidence="4" id="KW-1185">Reference proteome</keyword>
<dbReference type="GO" id="GO:0003690">
    <property type="term" value="F:double-stranded DNA binding"/>
    <property type="evidence" value="ECO:0007669"/>
    <property type="project" value="InterPro"/>
</dbReference>
<evidence type="ECO:0000256" key="2">
    <source>
        <dbReference type="ARBA" id="ARBA00022969"/>
    </source>
</evidence>
<accession>A0A1T5LJP9</accession>
<name>A0A1T5LJP9_9FIRM</name>
<sequence length="66" mass="7400">MSKRKLVVPEARAALDQFKMEMAKELGINDTGSIDSGYLASYHTGQITRKLIEMGEKQLLNEDVTK</sequence>
<comment type="function">
    <text evidence="1">SASP are bound to spore DNA. They are double-stranded DNA-binding proteins that cause DNA to change to an a-like conformation. They protect the DNA backbone from chemical and enzymatic cleavage and are thus involved in dormant spore's high resistance to UV light.</text>
</comment>
<dbReference type="InterPro" id="IPR038300">
    <property type="entry name" value="SASP_sf_alpha/beta"/>
</dbReference>
<evidence type="ECO:0000256" key="1">
    <source>
        <dbReference type="ARBA" id="ARBA00003863"/>
    </source>
</evidence>
<dbReference type="GO" id="GO:0030435">
    <property type="term" value="P:sporulation resulting in formation of a cellular spore"/>
    <property type="evidence" value="ECO:0007669"/>
    <property type="project" value="UniProtKB-KW"/>
</dbReference>
<dbReference type="PANTHER" id="PTHR36107:SF1">
    <property type="entry name" value="SMALL, ACID-SOLUBLE SPORE PROTEIN A"/>
    <property type="match status" value="1"/>
</dbReference>
<proteinExistence type="predicted"/>
<protein>
    <submittedName>
        <fullName evidence="3">Small acid-soluble spore protein D (Minor alpha/beta-type SASP)</fullName>
    </submittedName>
</protein>
<reference evidence="3 4" key="1">
    <citation type="submission" date="2017-02" db="EMBL/GenBank/DDBJ databases">
        <authorList>
            <person name="Peterson S.W."/>
        </authorList>
    </citation>
    <scope>NUCLEOTIDE SEQUENCE [LARGE SCALE GENOMIC DNA]</scope>
    <source>
        <strain evidence="3 4">M1</strain>
    </source>
</reference>